<organism evidence="5 6">
    <name type="scientific">Eilatimonas milleporae</name>
    <dbReference type="NCBI Taxonomy" id="911205"/>
    <lineage>
        <taxon>Bacteria</taxon>
        <taxon>Pseudomonadati</taxon>
        <taxon>Pseudomonadota</taxon>
        <taxon>Alphaproteobacteria</taxon>
        <taxon>Kordiimonadales</taxon>
        <taxon>Kordiimonadaceae</taxon>
        <taxon>Eilatimonas</taxon>
    </lineage>
</organism>
<gene>
    <name evidence="5" type="ORF">BXY39_3597</name>
</gene>
<dbReference type="PROSITE" id="PS50956">
    <property type="entry name" value="HTH_ASNC_2"/>
    <property type="match status" value="1"/>
</dbReference>
<dbReference type="InterPro" id="IPR036390">
    <property type="entry name" value="WH_DNA-bd_sf"/>
</dbReference>
<dbReference type="InterPro" id="IPR019887">
    <property type="entry name" value="Tscrpt_reg_AsnC/Lrp_C"/>
</dbReference>
<sequence>MDVIDKKILAALQADSTGSIADIAERAGVSQTPCWKRIRKLEDRGIIRKRVALLDANTLGLPLVGYVQIRTAHHTEAWLTAFSAGVQNIAEIVECHRMTGDVDYLLKIVAPDMAGYDAIYKKLIKIADLSDVSVSFSMERLKETTELPLEYARTQTGRHTPKG</sequence>
<dbReference type="GO" id="GO:0005829">
    <property type="term" value="C:cytosol"/>
    <property type="evidence" value="ECO:0007669"/>
    <property type="project" value="TreeGrafter"/>
</dbReference>
<evidence type="ECO:0000313" key="6">
    <source>
        <dbReference type="Proteomes" id="UP000271227"/>
    </source>
</evidence>
<dbReference type="InterPro" id="IPR036388">
    <property type="entry name" value="WH-like_DNA-bd_sf"/>
</dbReference>
<evidence type="ECO:0000313" key="5">
    <source>
        <dbReference type="EMBL" id="RMB01413.1"/>
    </source>
</evidence>
<dbReference type="InParanoid" id="A0A3M0CEH0"/>
<evidence type="ECO:0000256" key="1">
    <source>
        <dbReference type="ARBA" id="ARBA00023015"/>
    </source>
</evidence>
<feature type="domain" description="HTH asnC-type" evidence="4">
    <location>
        <begin position="1"/>
        <end position="62"/>
    </location>
</feature>
<dbReference type="Proteomes" id="UP000271227">
    <property type="component" value="Unassembled WGS sequence"/>
</dbReference>
<dbReference type="CDD" id="cd00090">
    <property type="entry name" value="HTH_ARSR"/>
    <property type="match status" value="1"/>
</dbReference>
<dbReference type="InterPro" id="IPR019888">
    <property type="entry name" value="Tscrpt_reg_AsnC-like"/>
</dbReference>
<protein>
    <submittedName>
        <fullName evidence="5">AsnC family transcriptional regulator</fullName>
    </submittedName>
</protein>
<dbReference type="Gene3D" id="3.30.70.920">
    <property type="match status" value="1"/>
</dbReference>
<dbReference type="Pfam" id="PF13412">
    <property type="entry name" value="HTH_24"/>
    <property type="match status" value="1"/>
</dbReference>
<dbReference type="RefSeq" id="WP_211332327.1">
    <property type="nucleotide sequence ID" value="NZ_REFR01000016.1"/>
</dbReference>
<dbReference type="GO" id="GO:0043200">
    <property type="term" value="P:response to amino acid"/>
    <property type="evidence" value="ECO:0007669"/>
    <property type="project" value="TreeGrafter"/>
</dbReference>
<keyword evidence="3" id="KW-0804">Transcription</keyword>
<dbReference type="GO" id="GO:0006355">
    <property type="term" value="P:regulation of DNA-templated transcription"/>
    <property type="evidence" value="ECO:0007669"/>
    <property type="project" value="UniProtKB-ARBA"/>
</dbReference>
<evidence type="ECO:0000256" key="2">
    <source>
        <dbReference type="ARBA" id="ARBA00023125"/>
    </source>
</evidence>
<keyword evidence="6" id="KW-1185">Reference proteome</keyword>
<dbReference type="AlphaFoldDB" id="A0A3M0CEH0"/>
<reference evidence="5 6" key="1">
    <citation type="submission" date="2018-10" db="EMBL/GenBank/DDBJ databases">
        <title>Genomic Encyclopedia of Archaeal and Bacterial Type Strains, Phase II (KMG-II): from individual species to whole genera.</title>
        <authorList>
            <person name="Goeker M."/>
        </authorList>
    </citation>
    <scope>NUCLEOTIDE SEQUENCE [LARGE SCALE GENOMIC DNA]</scope>
    <source>
        <strain evidence="5 6">DSM 25217</strain>
    </source>
</reference>
<comment type="caution">
    <text evidence="5">The sequence shown here is derived from an EMBL/GenBank/DDBJ whole genome shotgun (WGS) entry which is preliminary data.</text>
</comment>
<dbReference type="PRINTS" id="PR00033">
    <property type="entry name" value="HTHASNC"/>
</dbReference>
<dbReference type="Pfam" id="PF01037">
    <property type="entry name" value="AsnC_trans_reg"/>
    <property type="match status" value="1"/>
</dbReference>
<evidence type="ECO:0000256" key="3">
    <source>
        <dbReference type="ARBA" id="ARBA00023163"/>
    </source>
</evidence>
<dbReference type="SUPFAM" id="SSF54909">
    <property type="entry name" value="Dimeric alpha+beta barrel"/>
    <property type="match status" value="1"/>
</dbReference>
<proteinExistence type="predicted"/>
<dbReference type="SMART" id="SM00344">
    <property type="entry name" value="HTH_ASNC"/>
    <property type="match status" value="1"/>
</dbReference>
<accession>A0A3M0CEH0</accession>
<keyword evidence="1" id="KW-0805">Transcription regulation</keyword>
<evidence type="ECO:0000259" key="4">
    <source>
        <dbReference type="PROSITE" id="PS50956"/>
    </source>
</evidence>
<dbReference type="PANTHER" id="PTHR30154:SF17">
    <property type="entry name" value="DNA-BINDING TRANSCRIPTIONAL ACTIVATOR DECR"/>
    <property type="match status" value="1"/>
</dbReference>
<dbReference type="PANTHER" id="PTHR30154">
    <property type="entry name" value="LEUCINE-RESPONSIVE REGULATORY PROTEIN"/>
    <property type="match status" value="1"/>
</dbReference>
<dbReference type="Gene3D" id="1.10.10.10">
    <property type="entry name" value="Winged helix-like DNA-binding domain superfamily/Winged helix DNA-binding domain"/>
    <property type="match status" value="1"/>
</dbReference>
<dbReference type="InterPro" id="IPR000485">
    <property type="entry name" value="AsnC-type_HTH_dom"/>
</dbReference>
<dbReference type="GO" id="GO:0043565">
    <property type="term" value="F:sequence-specific DNA binding"/>
    <property type="evidence" value="ECO:0007669"/>
    <property type="project" value="InterPro"/>
</dbReference>
<dbReference type="SUPFAM" id="SSF46785">
    <property type="entry name" value="Winged helix' DNA-binding domain"/>
    <property type="match status" value="1"/>
</dbReference>
<dbReference type="EMBL" id="REFR01000016">
    <property type="protein sequence ID" value="RMB01413.1"/>
    <property type="molecule type" value="Genomic_DNA"/>
</dbReference>
<dbReference type="InterPro" id="IPR011008">
    <property type="entry name" value="Dimeric_a/b-barrel"/>
</dbReference>
<keyword evidence="2" id="KW-0238">DNA-binding</keyword>
<dbReference type="InterPro" id="IPR011991">
    <property type="entry name" value="ArsR-like_HTH"/>
</dbReference>
<name>A0A3M0CEH0_9PROT</name>